<name>A0A0G9GUP6_LACPN</name>
<evidence type="ECO:0000313" key="1">
    <source>
        <dbReference type="EMBL" id="KZU94567.1"/>
    </source>
</evidence>
<gene>
    <name evidence="1" type="ORF">Lp19_2541</name>
</gene>
<comment type="caution">
    <text evidence="1">The sequence shown here is derived from an EMBL/GenBank/DDBJ whole genome shotgun (WGS) entry which is preliminary data.</text>
</comment>
<organism evidence="1 2">
    <name type="scientific">Lactiplantibacillus plantarum</name>
    <name type="common">Lactobacillus plantarum</name>
    <dbReference type="NCBI Taxonomy" id="1590"/>
    <lineage>
        <taxon>Bacteria</taxon>
        <taxon>Bacillati</taxon>
        <taxon>Bacillota</taxon>
        <taxon>Bacilli</taxon>
        <taxon>Lactobacillales</taxon>
        <taxon>Lactobacillaceae</taxon>
        <taxon>Lactiplantibacillus</taxon>
    </lineage>
</organism>
<reference evidence="1 2" key="1">
    <citation type="submission" date="2016-03" db="EMBL/GenBank/DDBJ databases">
        <title>Comparative genomics of 54 Lactobacillus plantarum strains reveals genomic uncoupling from niche constraints.</title>
        <authorList>
            <person name="Martino M.E."/>
        </authorList>
    </citation>
    <scope>NUCLEOTIDE SEQUENCE [LARGE SCALE GENOMIC DNA]</scope>
    <source>
        <strain evidence="1 2">19.1</strain>
    </source>
</reference>
<dbReference type="Proteomes" id="UP000076882">
    <property type="component" value="Unassembled WGS sequence"/>
</dbReference>
<dbReference type="EMBL" id="LUXM01000033">
    <property type="protein sequence ID" value="KZU94567.1"/>
    <property type="molecule type" value="Genomic_DNA"/>
</dbReference>
<evidence type="ECO:0000313" key="2">
    <source>
        <dbReference type="Proteomes" id="UP000076882"/>
    </source>
</evidence>
<sequence>MTARKEEVTFTNGQLVTIGNTLAAFKLKGRASLGRTWLINHLEDLNKQFNADQLATQKNFFKTDEAGDFIYQKDKKTLILKDDYTMDEAQKEFDQLVNEPVSIEISSYSARMKALFHALEDYPYEMEGQVAQVYALVFDQFDKAYGKGE</sequence>
<protein>
    <submittedName>
        <fullName evidence="1">Uncharacterized protein</fullName>
    </submittedName>
</protein>
<accession>A0A0G9GUP6</accession>
<dbReference type="RefSeq" id="WP_046811036.1">
    <property type="nucleotide sequence ID" value="NZ_AP028145.1"/>
</dbReference>
<proteinExistence type="predicted"/>
<dbReference type="PATRIC" id="fig|1590.148.peg.2479"/>
<dbReference type="AlphaFoldDB" id="A0A0G9GUP6"/>